<feature type="region of interest" description="Disordered" evidence="1">
    <location>
        <begin position="637"/>
        <end position="667"/>
    </location>
</feature>
<feature type="region of interest" description="Disordered" evidence="1">
    <location>
        <begin position="280"/>
        <end position="301"/>
    </location>
</feature>
<feature type="region of interest" description="Disordered" evidence="1">
    <location>
        <begin position="463"/>
        <end position="499"/>
    </location>
</feature>
<feature type="compositionally biased region" description="Low complexity" evidence="1">
    <location>
        <begin position="401"/>
        <end position="414"/>
    </location>
</feature>
<evidence type="ECO:0000256" key="1">
    <source>
        <dbReference type="SAM" id="MobiDB-lite"/>
    </source>
</evidence>
<organism evidence="2 3">
    <name type="scientific">Dictyocaulus viviparus</name>
    <name type="common">Bovine lungworm</name>
    <dbReference type="NCBI Taxonomy" id="29172"/>
    <lineage>
        <taxon>Eukaryota</taxon>
        <taxon>Metazoa</taxon>
        <taxon>Ecdysozoa</taxon>
        <taxon>Nematoda</taxon>
        <taxon>Chromadorea</taxon>
        <taxon>Rhabditida</taxon>
        <taxon>Rhabditina</taxon>
        <taxon>Rhabditomorpha</taxon>
        <taxon>Strongyloidea</taxon>
        <taxon>Metastrongylidae</taxon>
        <taxon>Dictyocaulus</taxon>
    </lineage>
</organism>
<feature type="compositionally biased region" description="Polar residues" evidence="1">
    <location>
        <begin position="468"/>
        <end position="483"/>
    </location>
</feature>
<evidence type="ECO:0000313" key="3">
    <source>
        <dbReference type="Proteomes" id="UP000053766"/>
    </source>
</evidence>
<feature type="compositionally biased region" description="Polar residues" evidence="1">
    <location>
        <begin position="587"/>
        <end position="601"/>
    </location>
</feature>
<dbReference type="PRINTS" id="PR01217">
    <property type="entry name" value="PRICHEXTENSN"/>
</dbReference>
<feature type="compositionally biased region" description="Polar residues" evidence="1">
    <location>
        <begin position="637"/>
        <end position="656"/>
    </location>
</feature>
<feature type="region of interest" description="Disordered" evidence="1">
    <location>
        <begin position="394"/>
        <end position="447"/>
    </location>
</feature>
<dbReference type="STRING" id="29172.A0A0D8XIH7"/>
<dbReference type="AlphaFoldDB" id="A0A0D8XIH7"/>
<reference evidence="2 3" key="1">
    <citation type="submission" date="2013-11" db="EMBL/GenBank/DDBJ databases">
        <title>Draft genome of the bovine lungworm Dictyocaulus viviparus.</title>
        <authorList>
            <person name="Mitreva M."/>
        </authorList>
    </citation>
    <scope>NUCLEOTIDE SEQUENCE [LARGE SCALE GENOMIC DNA]</scope>
    <source>
        <strain evidence="2 3">HannoverDv2000</strain>
    </source>
</reference>
<dbReference type="OrthoDB" id="5868290at2759"/>
<evidence type="ECO:0000313" key="2">
    <source>
        <dbReference type="EMBL" id="KJH42121.1"/>
    </source>
</evidence>
<gene>
    <name evidence="2" type="ORF">DICVIV_11904</name>
</gene>
<dbReference type="Proteomes" id="UP000053766">
    <property type="component" value="Unassembled WGS sequence"/>
</dbReference>
<sequence>MKIKVRTGVHLTEKILYAATWLNVQAKDGQASASQPSQLRDSTRPNLGAAIFYIDQPYIAKRTSYHGISKDAVQNKLTAPLKLHYNTALLKSPSDENVASDAIPSKETSPHPQQHSTVLQNSDLVKAPAWIEHLPTHSKHKFSVVNLGQTDEVLRDFYKSSNDDKSSTAVRPKAEASKGKSVLNNPELNTIAEKIIKHELNRAKVARFGKSVSGTYEMNDPEHYNYDEERKKTMLFDKTDTITVIHMSVKRMAMVTMSRRETAECRGDFLLIVLTDLRETDSKQPENSSGKDISSIQLERSGYSEDTNTLTDWSLINNNVDEFPNGYDGLSALPMPKSSNRNHLEFTNQVTDESNVPPSIITVTTPIAPPTTHLYTYATPRSIYKLVYGIPDEKSPLPEKAAPSSAPGATPSGPLTLEYPLPRSSYIDGSVTGHGRPDCPPCAGADGNSSLPAAPASFASLTHLPPAQSLSPSSEARPSNTNPGEILEKSGDSTIPQSYTQAPTTADLTELSTTVETIKVAPAVMPFPDNQELSQELQPSIPFSPASSLAPKAPIAPTYAPAPSPVPSLATSDLYNNEESIIKEEQTTPAHTPVSQAQYQAVSHEKSLPALSPSPSLIKPVEPSYVLPTTISIETPLTSSPYITEPSPSVLGTSQQPPSYAAEYPAPAPSPPYLSPSHSLPETFATVPVPLKSSPYVAELPTPALPPPAASSYLPEPSSTILPPSVPSPYALEPSTLVPSHSLPSLPSSTAPATVIETIVPDVATEKYASHSGSYQQIPVSEKKNEVYKTAGTSSENSDTYNIEHPTLLPVPANTYSAGGNALSTPTSTSSYVPYREETKEGNFYMQVPKDKSEQSSYSNLEEDHDEQQVSILEPYKESVPSQYSSAVEPSVLGPEPPEPEPSVPEESASYEKVPSPSPSYSYSIKEQITSTSTVSTNQYPEPESSSVQGYIESVSPYVSETPIPERPKTTIGSQYINISPTQGTTEAVYPIDSSQKISYVPETPPALPQPSTYVEKTKVDASNYATLEVDNEDGPMTVIDTETHVVEQPYKNVPDTSDETLEQNNRNTKITSVVKGCCNGQLISQQGSFCTPINFNPCTPAAPQQPHYQPSIGCGACSPTCTSACVQQPVPASSSCASGSSCCVMQSPACCQPMTSLCCNHVVQSCCPPQQQQCCNAQVQSCCSQPIQSCCCSQSQVSGICSRRNKRSIAQIIGICGTKRIIR</sequence>
<feature type="region of interest" description="Disordered" evidence="1">
    <location>
        <begin position="159"/>
        <end position="182"/>
    </location>
</feature>
<reference evidence="3" key="2">
    <citation type="journal article" date="2016" name="Sci. Rep.">
        <title>Dictyocaulus viviparus genome, variome and transcriptome elucidate lungworm biology and support future intervention.</title>
        <authorList>
            <person name="McNulty S.N."/>
            <person name="Strube C."/>
            <person name="Rosa B.A."/>
            <person name="Martin J.C."/>
            <person name="Tyagi R."/>
            <person name="Choi Y.J."/>
            <person name="Wang Q."/>
            <person name="Hallsworth Pepin K."/>
            <person name="Zhang X."/>
            <person name="Ozersky P."/>
            <person name="Wilson R.K."/>
            <person name="Sternberg P.W."/>
            <person name="Gasser R.B."/>
            <person name="Mitreva M."/>
        </authorList>
    </citation>
    <scope>NUCLEOTIDE SEQUENCE [LARGE SCALE GENOMIC DNA]</scope>
    <source>
        <strain evidence="3">HannoverDv2000</strain>
    </source>
</reference>
<accession>A0A0D8XIH7</accession>
<feature type="compositionally biased region" description="Polar residues" evidence="1">
    <location>
        <begin position="106"/>
        <end position="117"/>
    </location>
</feature>
<dbReference type="EMBL" id="KN716706">
    <property type="protein sequence ID" value="KJH42121.1"/>
    <property type="molecule type" value="Genomic_DNA"/>
</dbReference>
<feature type="compositionally biased region" description="Basic and acidic residues" evidence="1">
    <location>
        <begin position="159"/>
        <end position="178"/>
    </location>
</feature>
<proteinExistence type="predicted"/>
<feature type="compositionally biased region" description="Polar residues" evidence="1">
    <location>
        <begin position="285"/>
        <end position="301"/>
    </location>
</feature>
<feature type="region of interest" description="Disordered" evidence="1">
    <location>
        <begin position="94"/>
        <end position="117"/>
    </location>
</feature>
<name>A0A0D8XIH7_DICVI</name>
<keyword evidence="3" id="KW-1185">Reference proteome</keyword>
<feature type="region of interest" description="Disordered" evidence="1">
    <location>
        <begin position="585"/>
        <end position="615"/>
    </location>
</feature>
<protein>
    <submittedName>
        <fullName evidence="2">Uncharacterized protein</fullName>
    </submittedName>
</protein>
<feature type="region of interest" description="Disordered" evidence="1">
    <location>
        <begin position="840"/>
        <end position="925"/>
    </location>
</feature>